<dbReference type="GO" id="GO:0030288">
    <property type="term" value="C:outer membrane-bounded periplasmic space"/>
    <property type="evidence" value="ECO:0007669"/>
    <property type="project" value="TreeGrafter"/>
</dbReference>
<evidence type="ECO:0000256" key="1">
    <source>
        <dbReference type="ARBA" id="ARBA00022729"/>
    </source>
</evidence>
<reference evidence="3 4" key="1">
    <citation type="submission" date="2019-06" db="EMBL/GenBank/DDBJ databases">
        <title>A novel bacterium of genus Amaricoccus, isolated from marine sediment.</title>
        <authorList>
            <person name="Huang H."/>
            <person name="Mo K."/>
            <person name="Hu Y."/>
        </authorList>
    </citation>
    <scope>NUCLEOTIDE SEQUENCE [LARGE SCALE GENOMIC DNA]</scope>
    <source>
        <strain evidence="3 4">HB172011</strain>
    </source>
</reference>
<protein>
    <submittedName>
        <fullName evidence="3">ABC transporter substrate-binding protein</fullName>
    </submittedName>
</protein>
<proteinExistence type="predicted"/>
<evidence type="ECO:0000256" key="2">
    <source>
        <dbReference type="SAM" id="SignalP"/>
    </source>
</evidence>
<dbReference type="OrthoDB" id="8673316at2"/>
<feature type="chain" id="PRO_5021461207" evidence="2">
    <location>
        <begin position="21"/>
        <end position="348"/>
    </location>
</feature>
<comment type="caution">
    <text evidence="3">The sequence shown here is derived from an EMBL/GenBank/DDBJ whole genome shotgun (WGS) entry which is preliminary data.</text>
</comment>
<organism evidence="3 4">
    <name type="scientific">Amaricoccus solimangrovi</name>
    <dbReference type="NCBI Taxonomy" id="2589815"/>
    <lineage>
        <taxon>Bacteria</taxon>
        <taxon>Pseudomonadati</taxon>
        <taxon>Pseudomonadota</taxon>
        <taxon>Alphaproteobacteria</taxon>
        <taxon>Rhodobacterales</taxon>
        <taxon>Paracoccaceae</taxon>
        <taxon>Amaricoccus</taxon>
    </lineage>
</organism>
<dbReference type="Proteomes" id="UP000319255">
    <property type="component" value="Unassembled WGS sequence"/>
</dbReference>
<feature type="signal peptide" evidence="2">
    <location>
        <begin position="1"/>
        <end position="20"/>
    </location>
</feature>
<dbReference type="PANTHER" id="PTHR30006:SF25">
    <property type="entry name" value="PHOSPHOGLYCERATE TRANSPORT REGULATORY PROTEIN PGTC"/>
    <property type="match status" value="1"/>
</dbReference>
<evidence type="ECO:0000313" key="3">
    <source>
        <dbReference type="EMBL" id="TPE52455.1"/>
    </source>
</evidence>
<gene>
    <name evidence="3" type="ORF">FJM51_04550</name>
</gene>
<dbReference type="Pfam" id="PF13531">
    <property type="entry name" value="SBP_bac_11"/>
    <property type="match status" value="1"/>
</dbReference>
<keyword evidence="4" id="KW-1185">Reference proteome</keyword>
<dbReference type="Gene3D" id="3.40.190.10">
    <property type="entry name" value="Periplasmic binding protein-like II"/>
    <property type="match status" value="2"/>
</dbReference>
<dbReference type="EMBL" id="VFRP01000003">
    <property type="protein sequence ID" value="TPE52455.1"/>
    <property type="molecule type" value="Genomic_DNA"/>
</dbReference>
<dbReference type="AlphaFoldDB" id="A0A501WVX8"/>
<keyword evidence="1 2" id="KW-0732">Signal</keyword>
<dbReference type="SUPFAM" id="SSF53850">
    <property type="entry name" value="Periplasmic binding protein-like II"/>
    <property type="match status" value="1"/>
</dbReference>
<evidence type="ECO:0000313" key="4">
    <source>
        <dbReference type="Proteomes" id="UP000319255"/>
    </source>
</evidence>
<dbReference type="RefSeq" id="WP_140452939.1">
    <property type="nucleotide sequence ID" value="NZ_VFRP01000003.1"/>
</dbReference>
<name>A0A501WVX8_9RHOB</name>
<dbReference type="PANTHER" id="PTHR30006">
    <property type="entry name" value="THIAMINE-BINDING PERIPLASMIC PROTEIN-RELATED"/>
    <property type="match status" value="1"/>
</dbReference>
<accession>A0A501WVX8</accession>
<sequence>MRRAVLACAVLAGLGSGAAAQPGPEAVARYGAADAAHPILIQGALDIPAFAPALEAFVASHPAVAVTLEQWNTNDLFAAMTVACAGAAPVPDLVISSAVDQQVKLVNDACAQPYRSAGTAALPPERNWRDELFGLTSEPAVMVYNRALLPPGDAPASRFDLLDLLRREDGVYAGRIATYDIERSGIGYLFAFLDSIQATTFGGLIEAFGRARVVATCCSAEIVDAVARGEYLVAYNILGPYAMVRAATNPDLAVVTPSDYTLVLSRGAFIPKGARDPGAAGAFVDFLLSEPGRRALAETYLTPGPGNPPEDAQFTRPIPLSPVLLVGLDRQKRARLLALWRETFPETR</sequence>